<organism evidence="1 2">
    <name type="scientific">Paenibacillus spongiae</name>
    <dbReference type="NCBI Taxonomy" id="2909671"/>
    <lineage>
        <taxon>Bacteria</taxon>
        <taxon>Bacillati</taxon>
        <taxon>Bacillota</taxon>
        <taxon>Bacilli</taxon>
        <taxon>Bacillales</taxon>
        <taxon>Paenibacillaceae</taxon>
        <taxon>Paenibacillus</taxon>
    </lineage>
</organism>
<dbReference type="Pfam" id="PF02585">
    <property type="entry name" value="PIG-L"/>
    <property type="match status" value="1"/>
</dbReference>
<dbReference type="PANTHER" id="PTHR12993:SF11">
    <property type="entry name" value="N-ACETYLGLUCOSAMINYL-PHOSPHATIDYLINOSITOL DE-N-ACETYLASE"/>
    <property type="match status" value="1"/>
</dbReference>
<reference evidence="1" key="1">
    <citation type="submission" date="2022-01" db="EMBL/GenBank/DDBJ databases">
        <title>Paenibacillus spongiae sp. nov., isolated from marine sponge.</title>
        <authorList>
            <person name="Li Z."/>
            <person name="Zhang M."/>
        </authorList>
    </citation>
    <scope>NUCLEOTIDE SEQUENCE</scope>
    <source>
        <strain evidence="1">PHS-Z3</strain>
    </source>
</reference>
<dbReference type="Gene3D" id="3.40.50.10320">
    <property type="entry name" value="LmbE-like"/>
    <property type="match status" value="1"/>
</dbReference>
<dbReference type="PANTHER" id="PTHR12993">
    <property type="entry name" value="N-ACETYLGLUCOSAMINYL-PHOSPHATIDYLINOSITOL DE-N-ACETYLASE-RELATED"/>
    <property type="match status" value="1"/>
</dbReference>
<dbReference type="SUPFAM" id="SSF102588">
    <property type="entry name" value="LmbE-like"/>
    <property type="match status" value="1"/>
</dbReference>
<dbReference type="InterPro" id="IPR024078">
    <property type="entry name" value="LmbE-like_dom_sf"/>
</dbReference>
<sequence>MSNQHLNQLNGIKAGFIYAHPDDETFMSAAVIRRLADSGGDPVLLVATRGDAGFKNGDYAHATREELGAIRDHEMAEAAQVLGLSVVEQLGYPDGKLGEADDRELISRIEAFLQKHEVEVVFTFPLDGGNGHPDHVAISRAATAAVTGLKCPTVHTMYYGYFNKAEGGGQAPELIVETAPYWDAKAAALRAHDSQKYSINHHFGSLDQPREDRKYEMFVTGWKRS</sequence>
<protein>
    <submittedName>
        <fullName evidence="1">PIG-L family deacetylase</fullName>
    </submittedName>
</protein>
<dbReference type="RefSeq" id="WP_258384997.1">
    <property type="nucleotide sequence ID" value="NZ_CP091430.1"/>
</dbReference>
<name>A0ABY5S5Q6_9BACL</name>
<keyword evidence="2" id="KW-1185">Reference proteome</keyword>
<dbReference type="Proteomes" id="UP001057877">
    <property type="component" value="Chromosome"/>
</dbReference>
<proteinExistence type="predicted"/>
<dbReference type="EMBL" id="CP091430">
    <property type="protein sequence ID" value="UVI28910.1"/>
    <property type="molecule type" value="Genomic_DNA"/>
</dbReference>
<evidence type="ECO:0000313" key="2">
    <source>
        <dbReference type="Proteomes" id="UP001057877"/>
    </source>
</evidence>
<accession>A0ABY5S5Q6</accession>
<evidence type="ECO:0000313" key="1">
    <source>
        <dbReference type="EMBL" id="UVI28910.1"/>
    </source>
</evidence>
<gene>
    <name evidence="1" type="ORF">L1F29_26240</name>
</gene>
<dbReference type="InterPro" id="IPR003737">
    <property type="entry name" value="GlcNAc_PI_deacetylase-related"/>
</dbReference>